<evidence type="ECO:0000313" key="1">
    <source>
        <dbReference type="EMBL" id="EHG25161.1"/>
    </source>
</evidence>
<name>A0ABN0DQJ0_9FIRM</name>
<gene>
    <name evidence="1" type="ORF">HMPREF9432_00909</name>
</gene>
<organism evidence="1 2">
    <name type="scientific">Selenomonas noxia F0398</name>
    <dbReference type="NCBI Taxonomy" id="702437"/>
    <lineage>
        <taxon>Bacteria</taxon>
        <taxon>Bacillati</taxon>
        <taxon>Bacillota</taxon>
        <taxon>Negativicutes</taxon>
        <taxon>Selenomonadales</taxon>
        <taxon>Selenomonadaceae</taxon>
        <taxon>Selenomonas</taxon>
    </lineage>
</organism>
<comment type="caution">
    <text evidence="1">The sequence shown here is derived from an EMBL/GenBank/DDBJ whole genome shotgun (WGS) entry which is preliminary data.</text>
</comment>
<dbReference type="Proteomes" id="UP000003175">
    <property type="component" value="Unassembled WGS sequence"/>
</dbReference>
<dbReference type="EMBL" id="ADGH01000006">
    <property type="protein sequence ID" value="EHG25161.1"/>
    <property type="molecule type" value="Genomic_DNA"/>
</dbReference>
<proteinExistence type="predicted"/>
<reference evidence="1 2" key="1">
    <citation type="submission" date="2011-08" db="EMBL/GenBank/DDBJ databases">
        <title>The Genome Sequence of Selenomonas noxia F0398.</title>
        <authorList>
            <consortium name="The Broad Institute Genome Sequencing Platform"/>
            <person name="Earl A."/>
            <person name="Ward D."/>
            <person name="Feldgarden M."/>
            <person name="Gevers D."/>
            <person name="Izard J."/>
            <person name="Ganesan A."/>
            <person name="Blanton J.M."/>
            <person name="Baranova O.V."/>
            <person name="Tanner A.C."/>
            <person name="Dewhirst F.E."/>
            <person name="Young S.K."/>
            <person name="Zeng Q."/>
            <person name="Gargeya S."/>
            <person name="Fitzgerald M."/>
            <person name="Haas B."/>
            <person name="Abouelleil A."/>
            <person name="Alvarado L."/>
            <person name="Arachchi H.M."/>
            <person name="Berlin A."/>
            <person name="Brown A."/>
            <person name="Chapman S.B."/>
            <person name="Chen Z."/>
            <person name="Dunbar C."/>
            <person name="Freedman E."/>
            <person name="Gearin G."/>
            <person name="Gellesch M."/>
            <person name="Goldberg J."/>
            <person name="Griggs A."/>
            <person name="Gujja S."/>
            <person name="Heiman D."/>
            <person name="Howarth C."/>
            <person name="Larson L."/>
            <person name="Lui A."/>
            <person name="MacDonald P.J.P."/>
            <person name="Montmayeur A."/>
            <person name="Murphy C."/>
            <person name="Neiman D."/>
            <person name="Pearson M."/>
            <person name="Priest M."/>
            <person name="Roberts A."/>
            <person name="Saif S."/>
            <person name="Shea T."/>
            <person name="Shenoy N."/>
            <person name="Sisk P."/>
            <person name="Stolte C."/>
            <person name="Sykes S."/>
            <person name="Wortman J."/>
            <person name="Nusbaum C."/>
            <person name="Birren B."/>
        </authorList>
    </citation>
    <scope>NUCLEOTIDE SEQUENCE [LARGE SCALE GENOMIC DNA]</scope>
    <source>
        <strain evidence="1 2">F0398</strain>
    </source>
</reference>
<accession>A0ABN0DQJ0</accession>
<evidence type="ECO:0000313" key="2">
    <source>
        <dbReference type="Proteomes" id="UP000003175"/>
    </source>
</evidence>
<dbReference type="RefSeq" id="WP_006306670.1">
    <property type="nucleotide sequence ID" value="NZ_JH376858.1"/>
</dbReference>
<evidence type="ECO:0008006" key="3">
    <source>
        <dbReference type="Google" id="ProtNLM"/>
    </source>
</evidence>
<dbReference type="GeneID" id="84787114"/>
<keyword evidence="2" id="KW-1185">Reference proteome</keyword>
<sequence length="325" mass="37496">MQEEYTRVKPVDKERMSKYLEAAKGPGRTMKQFAEECGVNPSTFSRIVNKKLGGASTETVIRSIFEHRDRTSGITLEMLMDANGFASAEEVRLFAEKCTGAITELTSMAHKVLEHDPNKIEQFEDMLIRKQTASRSVMKELMRRAPDTIFSPLHRVRVSKTRVISLQFLYRNEIIGGNGQWGFEFLQTSSSERIIRRFGVNTDDADSDEIVKQRRKFENGRRFYENFTRRYAALTYFKSDEVPQRISYVVDNSEAYEDILEDFGEQKFQGYVSLLLVDLKEEKVTNEFVFPRQDGGSTEKFFSAPFPSDLDDDVNNLVDIDEIPF</sequence>
<protein>
    <recommendedName>
        <fullName evidence="3">HTH cro/C1-type domain-containing protein</fullName>
    </recommendedName>
</protein>